<dbReference type="AlphaFoldDB" id="A0AA35LT67"/>
<keyword evidence="5" id="KW-1185">Reference proteome</keyword>
<keyword evidence="1" id="KW-0175">Coiled coil</keyword>
<keyword evidence="3" id="KW-0472">Membrane</keyword>
<keyword evidence="3" id="KW-0812">Transmembrane</keyword>
<name>A0AA35LT67_9HYPO</name>
<feature type="transmembrane region" description="Helical" evidence="3">
    <location>
        <begin position="416"/>
        <end position="436"/>
    </location>
</feature>
<evidence type="ECO:0000256" key="1">
    <source>
        <dbReference type="SAM" id="Coils"/>
    </source>
</evidence>
<feature type="region of interest" description="Disordered" evidence="2">
    <location>
        <begin position="66"/>
        <end position="133"/>
    </location>
</feature>
<evidence type="ECO:0000256" key="3">
    <source>
        <dbReference type="SAM" id="Phobius"/>
    </source>
</evidence>
<dbReference type="EMBL" id="CABFNP030000615">
    <property type="protein sequence ID" value="CAI6059084.1"/>
    <property type="molecule type" value="Genomic_DNA"/>
</dbReference>
<accession>A0AA35LT67</accession>
<evidence type="ECO:0000256" key="2">
    <source>
        <dbReference type="SAM" id="MobiDB-lite"/>
    </source>
</evidence>
<sequence>MSPVAPPAQAVIRRGAALSVGANEETDSTRRLNQQRALDFHHWLLQALNSLPASISQPANPSLLPQFRSQWNLPPPRNRSRVIEFPDTTPPPVSPPRASRSRFSRRHSDDSSSSGGSWLPPRASPPRGKSQDELDRDAYDHFIADVKRLLNPLTSEEEGLADEGSTIYNEGSVFLCWGSTTNCRVLTVNHFKRDMDHELFWKKLHLAWYQTRGEWRRKIPWYGIRDVKMVDIRLAGPVSGCPDQFHGVFQLIDREIQREKEKLGQKIEKFQEAEADAAKERWNKSYDEDDYYDYDYDYDYDDWDWDKCVYDAKLGRTIHGDGCIANMSQFQEDCEHGEYPESKNRLNGLMMESLRTSLFQNPQMAVFHKLSNSDLVHYKSTVRSKVEGNPYRGLGQMVFRGLLIEDGWAFDGGTGFLCMPLAGVVAILLVFLAWLAYRDWAIAWNVGSCMVPLLIGLASALPQAKAPRA</sequence>
<protein>
    <submittedName>
        <fullName evidence="4">Uncharacterized protein</fullName>
    </submittedName>
</protein>
<proteinExistence type="predicted"/>
<reference evidence="4" key="1">
    <citation type="submission" date="2023-01" db="EMBL/GenBank/DDBJ databases">
        <authorList>
            <person name="Piombo E."/>
        </authorList>
    </citation>
    <scope>NUCLEOTIDE SEQUENCE</scope>
</reference>
<feature type="transmembrane region" description="Helical" evidence="3">
    <location>
        <begin position="442"/>
        <end position="461"/>
    </location>
</feature>
<comment type="caution">
    <text evidence="4">The sequence shown here is derived from an EMBL/GenBank/DDBJ whole genome shotgun (WGS) entry which is preliminary data.</text>
</comment>
<gene>
    <name evidence="4" type="ORF">CCHLO57077_00015845</name>
</gene>
<organism evidence="4 5">
    <name type="scientific">Clonostachys chloroleuca</name>
    <dbReference type="NCBI Taxonomy" id="1926264"/>
    <lineage>
        <taxon>Eukaryota</taxon>
        <taxon>Fungi</taxon>
        <taxon>Dikarya</taxon>
        <taxon>Ascomycota</taxon>
        <taxon>Pezizomycotina</taxon>
        <taxon>Sordariomycetes</taxon>
        <taxon>Hypocreomycetidae</taxon>
        <taxon>Hypocreales</taxon>
        <taxon>Bionectriaceae</taxon>
        <taxon>Clonostachys</taxon>
    </lineage>
</organism>
<feature type="coiled-coil region" evidence="1">
    <location>
        <begin position="253"/>
        <end position="280"/>
    </location>
</feature>
<feature type="compositionally biased region" description="Low complexity" evidence="2">
    <location>
        <begin position="111"/>
        <end position="121"/>
    </location>
</feature>
<evidence type="ECO:0000313" key="5">
    <source>
        <dbReference type="Proteomes" id="UP001160390"/>
    </source>
</evidence>
<evidence type="ECO:0000313" key="4">
    <source>
        <dbReference type="EMBL" id="CAI6059084.1"/>
    </source>
</evidence>
<dbReference type="Proteomes" id="UP001160390">
    <property type="component" value="Unassembled WGS sequence"/>
</dbReference>
<keyword evidence="3" id="KW-1133">Transmembrane helix</keyword>